<keyword evidence="2" id="KW-1185">Reference proteome</keyword>
<accession>A0A2T6ZRI3</accession>
<proteinExistence type="predicted"/>
<dbReference type="AlphaFoldDB" id="A0A2T6ZRI3"/>
<sequence length="189" mass="21836">MLRRVGYRERDTGRPDPRGERYCTVPAQRRYFTVRKESHTFLSLLPLPRLKSSYPPPPPLPHLTYLYLLPFFYLLSRAPFPALGVQYRFFYPTVARPRFICASAPTIKSLFSQRQGRALVRSPTAGKRLVPRKSHIGRAVATLRIMSTHAVSLRICWRTTRFFSSRFEPFSHFVITRFPPGTDYGGGIT</sequence>
<dbReference type="EMBL" id="NESQ01000130">
    <property type="protein sequence ID" value="PUU78076.1"/>
    <property type="molecule type" value="Genomic_DNA"/>
</dbReference>
<evidence type="ECO:0000313" key="1">
    <source>
        <dbReference type="EMBL" id="PUU78076.1"/>
    </source>
</evidence>
<dbReference type="Proteomes" id="UP000244722">
    <property type="component" value="Unassembled WGS sequence"/>
</dbReference>
<name>A0A2T6ZRI3_TUBBO</name>
<evidence type="ECO:0000313" key="2">
    <source>
        <dbReference type="Proteomes" id="UP000244722"/>
    </source>
</evidence>
<comment type="caution">
    <text evidence="1">The sequence shown here is derived from an EMBL/GenBank/DDBJ whole genome shotgun (WGS) entry which is preliminary data.</text>
</comment>
<protein>
    <submittedName>
        <fullName evidence="1">Uncharacterized protein</fullName>
    </submittedName>
</protein>
<gene>
    <name evidence="1" type="ORF">B9Z19DRAFT_117085</name>
</gene>
<reference evidence="1 2" key="1">
    <citation type="submission" date="2017-04" db="EMBL/GenBank/DDBJ databases">
        <title>Draft genome sequence of Tuber borchii Vittad., a whitish edible truffle.</title>
        <authorList>
            <consortium name="DOE Joint Genome Institute"/>
            <person name="Murat C."/>
            <person name="Kuo A."/>
            <person name="Barry K.W."/>
            <person name="Clum A."/>
            <person name="Dockter R.B."/>
            <person name="Fauchery L."/>
            <person name="Iotti M."/>
            <person name="Kohler A."/>
            <person name="Labutti K."/>
            <person name="Lindquist E.A."/>
            <person name="Lipzen A."/>
            <person name="Ohm R.A."/>
            <person name="Wang M."/>
            <person name="Grigoriev I.V."/>
            <person name="Zambonelli A."/>
            <person name="Martin F.M."/>
        </authorList>
    </citation>
    <scope>NUCLEOTIDE SEQUENCE [LARGE SCALE GENOMIC DNA]</scope>
    <source>
        <strain evidence="1 2">Tbo3840</strain>
    </source>
</reference>
<organism evidence="1 2">
    <name type="scientific">Tuber borchii</name>
    <name type="common">White truffle</name>
    <dbReference type="NCBI Taxonomy" id="42251"/>
    <lineage>
        <taxon>Eukaryota</taxon>
        <taxon>Fungi</taxon>
        <taxon>Dikarya</taxon>
        <taxon>Ascomycota</taxon>
        <taxon>Pezizomycotina</taxon>
        <taxon>Pezizomycetes</taxon>
        <taxon>Pezizales</taxon>
        <taxon>Tuberaceae</taxon>
        <taxon>Tuber</taxon>
    </lineage>
</organism>